<dbReference type="EMBL" id="HADX01004179">
    <property type="protein sequence ID" value="SBP26411.1"/>
    <property type="molecule type" value="Transcribed_RNA"/>
</dbReference>
<organism evidence="1">
    <name type="scientific">Iconisemion striatum</name>
    <dbReference type="NCBI Taxonomy" id="60296"/>
    <lineage>
        <taxon>Eukaryota</taxon>
        <taxon>Metazoa</taxon>
        <taxon>Chordata</taxon>
        <taxon>Craniata</taxon>
        <taxon>Vertebrata</taxon>
        <taxon>Euteleostomi</taxon>
        <taxon>Actinopterygii</taxon>
        <taxon>Neopterygii</taxon>
        <taxon>Teleostei</taxon>
        <taxon>Neoteleostei</taxon>
        <taxon>Acanthomorphata</taxon>
        <taxon>Ovalentaria</taxon>
        <taxon>Atherinomorphae</taxon>
        <taxon>Cyprinodontiformes</taxon>
        <taxon>Nothobranchiidae</taxon>
        <taxon>Iconisemion</taxon>
    </lineage>
</organism>
<gene>
    <name evidence="1" type="primary">BX088712.2</name>
</gene>
<protein>
    <submittedName>
        <fullName evidence="1">Uncharacterized protein</fullName>
    </submittedName>
</protein>
<sequence>MNQNNTDVAVNRKAKEPTFAKAACKQNMSLKLLFIISEYINDIMELV</sequence>
<feature type="non-terminal residue" evidence="1">
    <location>
        <position position="47"/>
    </location>
</feature>
<evidence type="ECO:0000313" key="1">
    <source>
        <dbReference type="EMBL" id="SBP26411.1"/>
    </source>
</evidence>
<reference evidence="1" key="1">
    <citation type="submission" date="2016-05" db="EMBL/GenBank/DDBJ databases">
        <authorList>
            <person name="Lavstsen T."/>
            <person name="Jespersen J.S."/>
        </authorList>
    </citation>
    <scope>NUCLEOTIDE SEQUENCE</scope>
    <source>
        <tissue evidence="1">Brain</tissue>
    </source>
</reference>
<dbReference type="AlphaFoldDB" id="A0A1A7Y815"/>
<proteinExistence type="predicted"/>
<accession>A0A1A7Y815</accession>
<name>A0A1A7Y815_9TELE</name>
<reference evidence="1" key="2">
    <citation type="submission" date="2016-06" db="EMBL/GenBank/DDBJ databases">
        <title>The genome of a short-lived fish provides insights into sex chromosome evolution and the genetic control of aging.</title>
        <authorList>
            <person name="Reichwald K."/>
            <person name="Felder M."/>
            <person name="Petzold A."/>
            <person name="Koch P."/>
            <person name="Groth M."/>
            <person name="Platzer M."/>
        </authorList>
    </citation>
    <scope>NUCLEOTIDE SEQUENCE</scope>
    <source>
        <tissue evidence="1">Brain</tissue>
    </source>
</reference>